<keyword evidence="1" id="KW-0472">Membrane</keyword>
<dbReference type="EMBL" id="JAUEPL010000002">
    <property type="protein sequence ID" value="MDN3292979.1"/>
    <property type="molecule type" value="Genomic_DNA"/>
</dbReference>
<comment type="caution">
    <text evidence="2">The sequence shown here is derived from an EMBL/GenBank/DDBJ whole genome shotgun (WGS) entry which is preliminary data.</text>
</comment>
<name>A0ABT7Z0F7_9ACTN</name>
<protein>
    <recommendedName>
        <fullName evidence="4">Cytochrome C oxidase subunit I</fullName>
    </recommendedName>
</protein>
<gene>
    <name evidence="2" type="ORF">QWM81_02720</name>
</gene>
<keyword evidence="1" id="KW-0812">Transmembrane</keyword>
<keyword evidence="3" id="KW-1185">Reference proteome</keyword>
<organism evidence="2 3">
    <name type="scientific">Streptomyces ficellus</name>
    <dbReference type="NCBI Taxonomy" id="1977088"/>
    <lineage>
        <taxon>Bacteria</taxon>
        <taxon>Bacillati</taxon>
        <taxon>Actinomycetota</taxon>
        <taxon>Actinomycetes</taxon>
        <taxon>Kitasatosporales</taxon>
        <taxon>Streptomycetaceae</taxon>
        <taxon>Streptomyces</taxon>
    </lineage>
</organism>
<feature type="transmembrane region" description="Helical" evidence="1">
    <location>
        <begin position="84"/>
        <end position="105"/>
    </location>
</feature>
<evidence type="ECO:0008006" key="4">
    <source>
        <dbReference type="Google" id="ProtNLM"/>
    </source>
</evidence>
<keyword evidence="1" id="KW-1133">Transmembrane helix</keyword>
<reference evidence="2" key="1">
    <citation type="submission" date="2023-06" db="EMBL/GenBank/DDBJ databases">
        <title>WGS-Sequencing of Streptomyces ficellus isolate 21 collected from sand in Gara Djebilet Iron Mine in Algeria.</title>
        <authorList>
            <person name="Zegers G.P."/>
            <person name="Gomez A."/>
            <person name="Gueddou A."/>
            <person name="Zahara A.F."/>
            <person name="Worth M."/>
            <person name="Sevigny J.L."/>
            <person name="Tisa L."/>
        </authorList>
    </citation>
    <scope>NUCLEOTIDE SEQUENCE</scope>
    <source>
        <strain evidence="2">AS11</strain>
    </source>
</reference>
<sequence>MAVGINSIEGYLLYQSELSKARAEGEAFAERMPWLTTAQYEEVARLYAQARLEVSTQMVRAIAARCAELRQEYTVRYEALRQRLLCLCVAALVCAATLLVAAITLTTGGP</sequence>
<evidence type="ECO:0000313" key="2">
    <source>
        <dbReference type="EMBL" id="MDN3292979.1"/>
    </source>
</evidence>
<proteinExistence type="predicted"/>
<accession>A0ABT7Z0F7</accession>
<evidence type="ECO:0000256" key="1">
    <source>
        <dbReference type="SAM" id="Phobius"/>
    </source>
</evidence>
<evidence type="ECO:0000313" key="3">
    <source>
        <dbReference type="Proteomes" id="UP001174050"/>
    </source>
</evidence>
<dbReference type="Proteomes" id="UP001174050">
    <property type="component" value="Unassembled WGS sequence"/>
</dbReference>
<dbReference type="RefSeq" id="WP_290109788.1">
    <property type="nucleotide sequence ID" value="NZ_JAUEPL010000002.1"/>
</dbReference>